<dbReference type="InterPro" id="IPR029058">
    <property type="entry name" value="AB_hydrolase_fold"/>
</dbReference>
<dbReference type="EMBL" id="FOHA01000019">
    <property type="protein sequence ID" value="SES02701.1"/>
    <property type="molecule type" value="Genomic_DNA"/>
</dbReference>
<accession>A0A1H9U0H5</accession>
<organism evidence="2 3">
    <name type="scientific">Isobaculum melis</name>
    <dbReference type="NCBI Taxonomy" id="142588"/>
    <lineage>
        <taxon>Bacteria</taxon>
        <taxon>Bacillati</taxon>
        <taxon>Bacillota</taxon>
        <taxon>Bacilli</taxon>
        <taxon>Lactobacillales</taxon>
        <taxon>Carnobacteriaceae</taxon>
        <taxon>Isobaculum</taxon>
    </lineage>
</organism>
<dbReference type="GO" id="GO:0006629">
    <property type="term" value="P:lipid metabolic process"/>
    <property type="evidence" value="ECO:0007669"/>
    <property type="project" value="InterPro"/>
</dbReference>
<dbReference type="AlphaFoldDB" id="A0A1H9U0H5"/>
<keyword evidence="3" id="KW-1185">Reference proteome</keyword>
<evidence type="ECO:0000256" key="1">
    <source>
        <dbReference type="SAM" id="MobiDB-lite"/>
    </source>
</evidence>
<proteinExistence type="predicted"/>
<protein>
    <submittedName>
        <fullName evidence="2">Lipase (Class 3)</fullName>
    </submittedName>
</protein>
<name>A0A1H9U0H5_9LACT</name>
<gene>
    <name evidence="2" type="ORF">SAMN04488559_1195</name>
</gene>
<dbReference type="Gene3D" id="3.40.50.1820">
    <property type="entry name" value="alpha/beta hydrolase"/>
    <property type="match status" value="1"/>
</dbReference>
<dbReference type="RefSeq" id="WP_092653557.1">
    <property type="nucleotide sequence ID" value="NZ_FOHA01000019.1"/>
</dbReference>
<dbReference type="STRING" id="142588.SAMN04488559_1195"/>
<dbReference type="Proteomes" id="UP000198948">
    <property type="component" value="Unassembled WGS sequence"/>
</dbReference>
<dbReference type="SUPFAM" id="SSF53474">
    <property type="entry name" value="alpha/beta-Hydrolases"/>
    <property type="match status" value="1"/>
</dbReference>
<sequence>MAQLTDEEYFNLADEVYKDTNINNLKKIETEDGNIWMTINSVDEKSGLQAIAVVPLKDYQAMQAGKITSYPNVVFSSRGSQTDQLGEAIKDWLETDVFELSVAQKPEHYKKQDLSPIDTSQFIGYENFVNDTLQEYPIKNYSFTGHSLGGALAQYMAVIKDKRATTFAAAKAYRLLPKDLQELVDSGYYMDKIIDYRHKFDPVGHAPFGNVIGKQYLMKSAKMDLPFMGHTRDSFKGMFNGGQAQILFSPEELRSHANQLMMHQDIITDIQLAFRQYQDYEYGEIDEFVRQMRTSDELYDLEDHEITDILAEMFPYRAGHYLMHDPEASETIDLYCRTLAEKIYQLSDSLKVSADKADKTDRVLAQDIQASRSFDIQPNQMKPSSTGARPLE</sequence>
<evidence type="ECO:0000313" key="2">
    <source>
        <dbReference type="EMBL" id="SES02701.1"/>
    </source>
</evidence>
<reference evidence="2 3" key="1">
    <citation type="submission" date="2016-10" db="EMBL/GenBank/DDBJ databases">
        <authorList>
            <person name="de Groot N.N."/>
        </authorList>
    </citation>
    <scope>NUCLEOTIDE SEQUENCE [LARGE SCALE GENOMIC DNA]</scope>
    <source>
        <strain evidence="2 3">DSM 13760</strain>
    </source>
</reference>
<feature type="region of interest" description="Disordered" evidence="1">
    <location>
        <begin position="370"/>
        <end position="392"/>
    </location>
</feature>
<dbReference type="OrthoDB" id="6450827at2"/>
<dbReference type="Pfam" id="PF26363">
    <property type="entry name" value="Phospholipase-like"/>
    <property type="match status" value="1"/>
</dbReference>
<evidence type="ECO:0000313" key="3">
    <source>
        <dbReference type="Proteomes" id="UP000198948"/>
    </source>
</evidence>